<dbReference type="InterPro" id="IPR021401">
    <property type="entry name" value="DUF3040"/>
</dbReference>
<comment type="caution">
    <text evidence="2">The sequence shown here is derived from an EMBL/GenBank/DDBJ whole genome shotgun (WGS) entry which is preliminary data.</text>
</comment>
<keyword evidence="1" id="KW-1133">Transmembrane helix</keyword>
<protein>
    <submittedName>
        <fullName evidence="2">DUF3040 domain-containing protein</fullName>
    </submittedName>
</protein>
<dbReference type="EMBL" id="JBHSPA010000024">
    <property type="protein sequence ID" value="MFC5826273.1"/>
    <property type="molecule type" value="Genomic_DNA"/>
</dbReference>
<accession>A0ABW1CKY9</accession>
<keyword evidence="1" id="KW-0812">Transmembrane</keyword>
<keyword evidence="3" id="KW-1185">Reference proteome</keyword>
<evidence type="ECO:0000313" key="3">
    <source>
        <dbReference type="Proteomes" id="UP001596058"/>
    </source>
</evidence>
<dbReference type="Proteomes" id="UP001596058">
    <property type="component" value="Unassembled WGS sequence"/>
</dbReference>
<organism evidence="2 3">
    <name type="scientific">Nonomuraea insulae</name>
    <dbReference type="NCBI Taxonomy" id="1616787"/>
    <lineage>
        <taxon>Bacteria</taxon>
        <taxon>Bacillati</taxon>
        <taxon>Actinomycetota</taxon>
        <taxon>Actinomycetes</taxon>
        <taxon>Streptosporangiales</taxon>
        <taxon>Streptosporangiaceae</taxon>
        <taxon>Nonomuraea</taxon>
    </lineage>
</organism>
<dbReference type="Pfam" id="PF11239">
    <property type="entry name" value="DUF3040"/>
    <property type="match status" value="1"/>
</dbReference>
<dbReference type="RefSeq" id="WP_379515789.1">
    <property type="nucleotide sequence ID" value="NZ_JBHSPA010000024.1"/>
</dbReference>
<name>A0ABW1CKY9_9ACTN</name>
<gene>
    <name evidence="2" type="ORF">ACFPZ3_20605</name>
</gene>
<feature type="transmembrane region" description="Helical" evidence="1">
    <location>
        <begin position="57"/>
        <end position="78"/>
    </location>
</feature>
<reference evidence="3" key="1">
    <citation type="journal article" date="2019" name="Int. J. Syst. Evol. Microbiol.">
        <title>The Global Catalogue of Microorganisms (GCM) 10K type strain sequencing project: providing services to taxonomists for standard genome sequencing and annotation.</title>
        <authorList>
            <consortium name="The Broad Institute Genomics Platform"/>
            <consortium name="The Broad Institute Genome Sequencing Center for Infectious Disease"/>
            <person name="Wu L."/>
            <person name="Ma J."/>
        </authorList>
    </citation>
    <scope>NUCLEOTIDE SEQUENCE [LARGE SCALE GENOMIC DNA]</scope>
    <source>
        <strain evidence="3">CCUG 53903</strain>
    </source>
</reference>
<evidence type="ECO:0000313" key="2">
    <source>
        <dbReference type="EMBL" id="MFC5826273.1"/>
    </source>
</evidence>
<sequence>MSSVDGLSPQERLILAEIELELQHSGARLASRLDEFNAKAAQEGPQRFAAHVSRWEVAAVLAMVVLMSAILTLVILTCGR</sequence>
<proteinExistence type="predicted"/>
<evidence type="ECO:0000256" key="1">
    <source>
        <dbReference type="SAM" id="Phobius"/>
    </source>
</evidence>
<keyword evidence="1" id="KW-0472">Membrane</keyword>